<comment type="pathway">
    <text evidence="11">Carbohydrate metabolism; glyoxylate cycle; (S)-malate from isocitrate: step 2/2.</text>
</comment>
<dbReference type="InterPro" id="IPR011076">
    <property type="entry name" value="Malate_synth_sf"/>
</dbReference>
<dbReference type="CDD" id="cd00727">
    <property type="entry name" value="malate_synt_A"/>
    <property type="match status" value="1"/>
</dbReference>
<dbReference type="VEuPathDB" id="FungiDB:CAGL0L03982g"/>
<dbReference type="InterPro" id="IPR019830">
    <property type="entry name" value="Malate_synthase_CS"/>
</dbReference>
<organism evidence="16 17">
    <name type="scientific">Candida glabrata</name>
    <name type="common">Yeast</name>
    <name type="synonym">Torulopsis glabrata</name>
    <dbReference type="NCBI Taxonomy" id="5478"/>
    <lineage>
        <taxon>Eukaryota</taxon>
        <taxon>Fungi</taxon>
        <taxon>Dikarya</taxon>
        <taxon>Ascomycota</taxon>
        <taxon>Saccharomycotina</taxon>
        <taxon>Saccharomycetes</taxon>
        <taxon>Saccharomycetales</taxon>
        <taxon>Saccharomycetaceae</taxon>
        <taxon>Nakaseomyces</taxon>
    </lineage>
</organism>
<dbReference type="InterPro" id="IPR044856">
    <property type="entry name" value="Malate_synth_C_sf"/>
</dbReference>
<dbReference type="GO" id="GO:0005782">
    <property type="term" value="C:peroxisomal matrix"/>
    <property type="evidence" value="ECO:0007669"/>
    <property type="project" value="UniProtKB-SubCell"/>
</dbReference>
<evidence type="ECO:0000256" key="4">
    <source>
        <dbReference type="ARBA" id="ARBA00022435"/>
    </source>
</evidence>
<evidence type="ECO:0000256" key="10">
    <source>
        <dbReference type="PIRSR" id="PIRSR001363-1"/>
    </source>
</evidence>
<dbReference type="Pfam" id="PF20659">
    <property type="entry name" value="MS_C"/>
    <property type="match status" value="1"/>
</dbReference>
<evidence type="ECO:0000256" key="9">
    <source>
        <dbReference type="ARBA" id="ARBA00062394"/>
    </source>
</evidence>
<comment type="caution">
    <text evidence="16">The sequence shown here is derived from an EMBL/GenBank/DDBJ whole genome shotgun (WGS) entry which is preliminary data.</text>
</comment>
<feature type="domain" description="Malate synthase C-terminal" evidence="14">
    <location>
        <begin position="424"/>
        <end position="541"/>
    </location>
</feature>
<dbReference type="OMA" id="DGSWIAH"/>
<dbReference type="GO" id="GO:0004474">
    <property type="term" value="F:malate synthase activity"/>
    <property type="evidence" value="ECO:0007669"/>
    <property type="project" value="UniProtKB-EC"/>
</dbReference>
<dbReference type="PIRSF" id="PIRSF001363">
    <property type="entry name" value="Malate_synth"/>
    <property type="match status" value="1"/>
</dbReference>
<dbReference type="EC" id="2.3.3.9" evidence="3 11"/>
<dbReference type="Pfam" id="PF01274">
    <property type="entry name" value="MS_TIM-barrel"/>
    <property type="match status" value="1"/>
</dbReference>
<dbReference type="SUPFAM" id="SSF51645">
    <property type="entry name" value="Malate synthase G"/>
    <property type="match status" value="1"/>
</dbReference>
<comment type="subcellular location">
    <subcellularLocation>
        <location evidence="1">Peroxisome matrix</location>
    </subcellularLocation>
</comment>
<proteinExistence type="inferred from homology"/>
<dbReference type="GO" id="GO:0006099">
    <property type="term" value="P:tricarboxylic acid cycle"/>
    <property type="evidence" value="ECO:0007669"/>
    <property type="project" value="UniProtKB-KW"/>
</dbReference>
<protein>
    <recommendedName>
        <fullName evidence="3 11">Malate synthase</fullName>
        <ecNumber evidence="3 11">2.3.3.9</ecNumber>
    </recommendedName>
</protein>
<evidence type="ECO:0000256" key="1">
    <source>
        <dbReference type="ARBA" id="ARBA00004253"/>
    </source>
</evidence>
<evidence type="ECO:0000259" key="13">
    <source>
        <dbReference type="Pfam" id="PF20656"/>
    </source>
</evidence>
<reference evidence="16 17" key="1">
    <citation type="submission" date="2015-10" db="EMBL/GenBank/DDBJ databases">
        <title>Draft genomes sequences of Candida glabrata isolates 1A, 1B, 2A, 2B, 3A and 3B.</title>
        <authorList>
            <person name="Haavelsrud O.E."/>
            <person name="Gaustad P."/>
        </authorList>
    </citation>
    <scope>NUCLEOTIDE SEQUENCE [LARGE SCALE GENOMIC DNA]</scope>
    <source>
        <strain evidence="16">910700640</strain>
    </source>
</reference>
<evidence type="ECO:0000256" key="5">
    <source>
        <dbReference type="ARBA" id="ARBA00022532"/>
    </source>
</evidence>
<dbReference type="FunFam" id="3.20.20.360:FF:000001">
    <property type="entry name" value="Malate synthase"/>
    <property type="match status" value="1"/>
</dbReference>
<dbReference type="InterPro" id="IPR006252">
    <property type="entry name" value="Malate_synthA"/>
</dbReference>
<dbReference type="Pfam" id="PF20656">
    <property type="entry name" value="MS_N"/>
    <property type="match status" value="1"/>
</dbReference>
<evidence type="ECO:0000256" key="8">
    <source>
        <dbReference type="ARBA" id="ARBA00047918"/>
    </source>
</evidence>
<feature type="active site" description="Proton donor" evidence="10">
    <location>
        <position position="457"/>
    </location>
</feature>
<dbReference type="PANTHER" id="PTHR42902">
    <property type="entry name" value="MALATE SYNTHASE"/>
    <property type="match status" value="1"/>
</dbReference>
<evidence type="ECO:0000256" key="6">
    <source>
        <dbReference type="ARBA" id="ARBA00022679"/>
    </source>
</evidence>
<dbReference type="InterPro" id="IPR048355">
    <property type="entry name" value="MS_C"/>
</dbReference>
<evidence type="ECO:0000259" key="14">
    <source>
        <dbReference type="Pfam" id="PF20659"/>
    </source>
</evidence>
<accession>A0A0W0EN54</accession>
<comment type="similarity">
    <text evidence="2 11">Belongs to the malate synthase family.</text>
</comment>
<dbReference type="SMR" id="A0A0W0EN54"/>
<evidence type="ECO:0000256" key="2">
    <source>
        <dbReference type="ARBA" id="ARBA00006394"/>
    </source>
</evidence>
<gene>
    <name evidence="15" type="ORF">AO440_004603</name>
    <name evidence="16" type="ORF">AO440_004983</name>
</gene>
<evidence type="ECO:0000313" key="15">
    <source>
        <dbReference type="EMBL" id="KTB01071.1"/>
    </source>
</evidence>
<evidence type="ECO:0000259" key="12">
    <source>
        <dbReference type="Pfam" id="PF01274"/>
    </source>
</evidence>
<dbReference type="Gene3D" id="3.20.20.360">
    <property type="entry name" value="Malate synthase, domain 3"/>
    <property type="match status" value="1"/>
</dbReference>
<dbReference type="Gene3D" id="1.20.1220.12">
    <property type="entry name" value="Malate synthase, domain III"/>
    <property type="match status" value="1"/>
</dbReference>
<sequence>MVKISLDNVKLLVDIDDKPQFEPSKTTVKTILTKEALEFIVLLHRTFNARRKQLLENRQEVQKKLDSGNFKLDFLPETANIRNDPTWQGPTLAPGLIDRSTEITGPPLRNMLINALNADVKTYMTDFEDSASPTWLNQIYGQVNLYDAVRNQIDFKTPRKEYKLRDRFENLPTIIVRPRGWHMVEKHLYVDDEPISASIFDFGLFFFHNAKELIKLGKGPYFYLPKMEHHLEAKLWNDIFNVSQDYIAIPRGTIRATVLIETLPAAFQMEEIIYQLRQHSSGLNCGRWDYIFSTIKRLRNLPEHVLPNRDLVTMTSPFMDAYVKRLINTCHRRGVHAMGGMAAQIPIKDDPVANEKALAKVRNDKIRELTNGHDGSWVAHPALAPICNEVFINMGTPNQIHFVPENEVTAQDLVNTNITDAAVTLDGIRQNLDIGLQYMEAWIRGSGCVPINNLMEDAATAEVSRCQLYQWVHHGVKLSDTGDKVTPDLTQKILEERVQKLSKESPLGDKNKFALAAKYFLPEIRGEKFSEFLTTLLYDEIVTANSSATDLSKL</sequence>
<dbReference type="EMBL" id="LLZZ01000115">
    <property type="protein sequence ID" value="KTB04852.1"/>
    <property type="molecule type" value="Genomic_DNA"/>
</dbReference>
<dbReference type="AlphaFoldDB" id="A0A0W0EN54"/>
<keyword evidence="4 11" id="KW-0329">Glyoxylate bypass</keyword>
<dbReference type="InterPro" id="IPR048356">
    <property type="entry name" value="MS_N"/>
</dbReference>
<evidence type="ECO:0000313" key="16">
    <source>
        <dbReference type="EMBL" id="KTB04852.1"/>
    </source>
</evidence>
<feature type="active site" description="Proton acceptor" evidence="10">
    <location>
        <position position="177"/>
    </location>
</feature>
<name>A0A0W0EN54_CANGB</name>
<dbReference type="PROSITE" id="PS00510">
    <property type="entry name" value="MALATE_SYNTHASE"/>
    <property type="match status" value="1"/>
</dbReference>
<keyword evidence="6 11" id="KW-0808">Transferase</keyword>
<keyword evidence="7" id="KW-0576">Peroxisome</keyword>
<feature type="domain" description="Malate synthase TIM barrel" evidence="12">
    <location>
        <begin position="173"/>
        <end position="415"/>
    </location>
</feature>
<evidence type="ECO:0000313" key="17">
    <source>
        <dbReference type="Proteomes" id="UP000054886"/>
    </source>
</evidence>
<dbReference type="UniPathway" id="UPA00703">
    <property type="reaction ID" value="UER00720"/>
</dbReference>
<dbReference type="InterPro" id="IPR001465">
    <property type="entry name" value="Malate_synthase_TIM"/>
</dbReference>
<evidence type="ECO:0000256" key="7">
    <source>
        <dbReference type="ARBA" id="ARBA00023140"/>
    </source>
</evidence>
<dbReference type="VEuPathDB" id="FungiDB:GWK60_L11253"/>
<dbReference type="GO" id="GO:0005829">
    <property type="term" value="C:cytosol"/>
    <property type="evidence" value="ECO:0007669"/>
    <property type="project" value="EnsemblFungi"/>
</dbReference>
<feature type="domain" description="Malate synthase N-terminal" evidence="13">
    <location>
        <begin position="21"/>
        <end position="79"/>
    </location>
</feature>
<dbReference type="PANTHER" id="PTHR42902:SF1">
    <property type="entry name" value="MALATE SYNTHASE 1-RELATED"/>
    <property type="match status" value="1"/>
</dbReference>
<dbReference type="GO" id="GO:0006097">
    <property type="term" value="P:glyoxylate cycle"/>
    <property type="evidence" value="ECO:0007669"/>
    <property type="project" value="UniProtKB-UniPathway"/>
</dbReference>
<comment type="subunit">
    <text evidence="9">Interacts with PEX9.</text>
</comment>
<dbReference type="NCBIfam" id="TIGR01344">
    <property type="entry name" value="malate_syn_A"/>
    <property type="match status" value="1"/>
</dbReference>
<evidence type="ECO:0000256" key="11">
    <source>
        <dbReference type="RuleBase" id="RU000555"/>
    </source>
</evidence>
<dbReference type="InterPro" id="IPR046363">
    <property type="entry name" value="MS_N_TIM-barrel_dom"/>
</dbReference>
<dbReference type="EMBL" id="LLZZ01000132">
    <property type="protein sequence ID" value="KTB01071.1"/>
    <property type="molecule type" value="Genomic_DNA"/>
</dbReference>
<dbReference type="OrthoDB" id="186072at2759"/>
<keyword evidence="5 11" id="KW-0816">Tricarboxylic acid cycle</keyword>
<comment type="catalytic activity">
    <reaction evidence="8 11">
        <text>glyoxylate + acetyl-CoA + H2O = (S)-malate + CoA + H(+)</text>
        <dbReference type="Rhea" id="RHEA:18181"/>
        <dbReference type="ChEBI" id="CHEBI:15377"/>
        <dbReference type="ChEBI" id="CHEBI:15378"/>
        <dbReference type="ChEBI" id="CHEBI:15589"/>
        <dbReference type="ChEBI" id="CHEBI:36655"/>
        <dbReference type="ChEBI" id="CHEBI:57287"/>
        <dbReference type="ChEBI" id="CHEBI:57288"/>
        <dbReference type="EC" id="2.3.3.9"/>
    </reaction>
</comment>
<dbReference type="VEuPathDB" id="FungiDB:B1J91_L03982g"/>
<dbReference type="FunFam" id="1.20.1220.12:FF:000001">
    <property type="entry name" value="Malate synthase"/>
    <property type="match status" value="1"/>
</dbReference>
<evidence type="ECO:0000256" key="3">
    <source>
        <dbReference type="ARBA" id="ARBA00012636"/>
    </source>
</evidence>
<dbReference type="Proteomes" id="UP000054886">
    <property type="component" value="Unassembled WGS sequence"/>
</dbReference>
<dbReference type="VEuPathDB" id="FungiDB:GVI51_L03795"/>